<evidence type="ECO:0000313" key="1">
    <source>
        <dbReference type="EMBL" id="ROT85749.1"/>
    </source>
</evidence>
<reference evidence="1 2" key="1">
    <citation type="submission" date="2018-04" db="EMBL/GenBank/DDBJ databases">
        <authorList>
            <person name="Zhang X."/>
            <person name="Yuan J."/>
            <person name="Li F."/>
            <person name="Xiang J."/>
        </authorList>
    </citation>
    <scope>NUCLEOTIDE SEQUENCE [LARGE SCALE GENOMIC DNA]</scope>
    <source>
        <tissue evidence="1">Muscle</tissue>
    </source>
</reference>
<gene>
    <name evidence="1" type="ORF">C7M84_007552</name>
</gene>
<organism evidence="1 2">
    <name type="scientific">Penaeus vannamei</name>
    <name type="common">Whiteleg shrimp</name>
    <name type="synonym">Litopenaeus vannamei</name>
    <dbReference type="NCBI Taxonomy" id="6689"/>
    <lineage>
        <taxon>Eukaryota</taxon>
        <taxon>Metazoa</taxon>
        <taxon>Ecdysozoa</taxon>
        <taxon>Arthropoda</taxon>
        <taxon>Crustacea</taxon>
        <taxon>Multicrustacea</taxon>
        <taxon>Malacostraca</taxon>
        <taxon>Eumalacostraca</taxon>
        <taxon>Eucarida</taxon>
        <taxon>Decapoda</taxon>
        <taxon>Dendrobranchiata</taxon>
        <taxon>Penaeoidea</taxon>
        <taxon>Penaeidae</taxon>
        <taxon>Penaeus</taxon>
    </lineage>
</organism>
<proteinExistence type="predicted"/>
<dbReference type="AlphaFoldDB" id="A0A423UAM9"/>
<comment type="caution">
    <text evidence="1">The sequence shown here is derived from an EMBL/GenBank/DDBJ whole genome shotgun (WGS) entry which is preliminary data.</text>
</comment>
<evidence type="ECO:0000313" key="2">
    <source>
        <dbReference type="Proteomes" id="UP000283509"/>
    </source>
</evidence>
<accession>A0A423UAM9</accession>
<name>A0A423UAM9_PENVA</name>
<reference evidence="1 2" key="2">
    <citation type="submission" date="2019-01" db="EMBL/GenBank/DDBJ databases">
        <title>The decoding of complex shrimp genome reveals the adaptation for benthos swimmer, frequently molting mechanism and breeding impact on genome.</title>
        <authorList>
            <person name="Sun Y."/>
            <person name="Gao Y."/>
            <person name="Yu Y."/>
        </authorList>
    </citation>
    <scope>NUCLEOTIDE SEQUENCE [LARGE SCALE GENOMIC DNA]</scope>
    <source>
        <tissue evidence="1">Muscle</tissue>
    </source>
</reference>
<keyword evidence="2" id="KW-1185">Reference proteome</keyword>
<dbReference type="Proteomes" id="UP000283509">
    <property type="component" value="Unassembled WGS sequence"/>
</dbReference>
<dbReference type="EMBL" id="QCYY01000196">
    <property type="protein sequence ID" value="ROT85749.1"/>
    <property type="molecule type" value="Genomic_DNA"/>
</dbReference>
<sequence>MSNNHNSHVIPAATEFQLQLRPSESESPSRCSRIEVHNEGREDAGCRAQLHQVRVKVDDTCCSTHFQLTLSLPYVHYPPAFFPFFPSSQSFRLSIPFSVPSSYPFTRQRPAMALSPDVTGISFRAGHPSRGRLTLLESMESPVDPAVILQPHEESRPASSFEFPVTFPHRPSTSALCECLFHRKEHQHQELRHVPRRGKTDNRSGESSLWLTSNIDALRVLVHYIDFEVPRLVLGLRSAVTVISRVRFEFCLYHKQEIETAKVSSATLFTSMDLHGFHRLMMKLQGHTHNLLEA</sequence>
<protein>
    <submittedName>
        <fullName evidence="1">Uncharacterized protein</fullName>
    </submittedName>
</protein>